<sequence>MIPAAQAEGLNPKAMGTSPPHLIAENAPSTSVIVHDIPCTNRFSPLGIQVHFFEQGRSILSPRLLSQQSITALSQEEVVSLIIGLKEEVKELKQIMVKVSNTLRSISLTKDIVPIHKEKLISTTLTPSKQGIARNEGPSSQVGPW</sequence>
<proteinExistence type="predicted"/>
<accession>A0AAV7V8A6</accession>
<evidence type="ECO:0000313" key="2">
    <source>
        <dbReference type="EMBL" id="KAJ1197151.1"/>
    </source>
</evidence>
<name>A0AAV7V8A6_PLEWA</name>
<dbReference type="Proteomes" id="UP001066276">
    <property type="component" value="Chromosome 2_1"/>
</dbReference>
<evidence type="ECO:0000256" key="1">
    <source>
        <dbReference type="SAM" id="MobiDB-lite"/>
    </source>
</evidence>
<dbReference type="AlphaFoldDB" id="A0AAV7V8A6"/>
<evidence type="ECO:0000313" key="3">
    <source>
        <dbReference type="Proteomes" id="UP001066276"/>
    </source>
</evidence>
<feature type="region of interest" description="Disordered" evidence="1">
    <location>
        <begin position="126"/>
        <end position="145"/>
    </location>
</feature>
<protein>
    <submittedName>
        <fullName evidence="2">Uncharacterized protein</fullName>
    </submittedName>
</protein>
<keyword evidence="3" id="KW-1185">Reference proteome</keyword>
<organism evidence="2 3">
    <name type="scientific">Pleurodeles waltl</name>
    <name type="common">Iberian ribbed newt</name>
    <dbReference type="NCBI Taxonomy" id="8319"/>
    <lineage>
        <taxon>Eukaryota</taxon>
        <taxon>Metazoa</taxon>
        <taxon>Chordata</taxon>
        <taxon>Craniata</taxon>
        <taxon>Vertebrata</taxon>
        <taxon>Euteleostomi</taxon>
        <taxon>Amphibia</taxon>
        <taxon>Batrachia</taxon>
        <taxon>Caudata</taxon>
        <taxon>Salamandroidea</taxon>
        <taxon>Salamandridae</taxon>
        <taxon>Pleurodelinae</taxon>
        <taxon>Pleurodeles</taxon>
    </lineage>
</organism>
<comment type="caution">
    <text evidence="2">The sequence shown here is derived from an EMBL/GenBank/DDBJ whole genome shotgun (WGS) entry which is preliminary data.</text>
</comment>
<dbReference type="EMBL" id="JANPWB010000003">
    <property type="protein sequence ID" value="KAJ1197151.1"/>
    <property type="molecule type" value="Genomic_DNA"/>
</dbReference>
<reference evidence="2" key="1">
    <citation type="journal article" date="2022" name="bioRxiv">
        <title>Sequencing and chromosome-scale assembly of the giantPleurodeles waltlgenome.</title>
        <authorList>
            <person name="Brown T."/>
            <person name="Elewa A."/>
            <person name="Iarovenko S."/>
            <person name="Subramanian E."/>
            <person name="Araus A.J."/>
            <person name="Petzold A."/>
            <person name="Susuki M."/>
            <person name="Suzuki K.-i.T."/>
            <person name="Hayashi T."/>
            <person name="Toyoda A."/>
            <person name="Oliveira C."/>
            <person name="Osipova E."/>
            <person name="Leigh N.D."/>
            <person name="Simon A."/>
            <person name="Yun M.H."/>
        </authorList>
    </citation>
    <scope>NUCLEOTIDE SEQUENCE</scope>
    <source>
        <strain evidence="2">20211129_DDA</strain>
        <tissue evidence="2">Liver</tissue>
    </source>
</reference>
<gene>
    <name evidence="2" type="ORF">NDU88_001013</name>
</gene>